<dbReference type="InterPro" id="IPR034035">
    <property type="entry name" value="Astacin-like_dom"/>
</dbReference>
<dbReference type="SMART" id="SM00020">
    <property type="entry name" value="Tryp_SPc"/>
    <property type="match status" value="1"/>
</dbReference>
<dbReference type="GO" id="GO:0004252">
    <property type="term" value="F:serine-type endopeptidase activity"/>
    <property type="evidence" value="ECO:0007669"/>
    <property type="project" value="InterPro"/>
</dbReference>
<dbReference type="SMART" id="SM00235">
    <property type="entry name" value="ZnMc"/>
    <property type="match status" value="1"/>
</dbReference>
<dbReference type="PROSITE" id="PS50240">
    <property type="entry name" value="TRYPSIN_DOM"/>
    <property type="match status" value="1"/>
</dbReference>
<evidence type="ECO:0000313" key="11">
    <source>
        <dbReference type="Proteomes" id="UP000663828"/>
    </source>
</evidence>
<proteinExistence type="predicted"/>
<evidence type="ECO:0000313" key="10">
    <source>
        <dbReference type="EMBL" id="CAF1459387.1"/>
    </source>
</evidence>
<evidence type="ECO:0000256" key="5">
    <source>
        <dbReference type="ARBA" id="ARBA00023049"/>
    </source>
</evidence>
<dbReference type="EMBL" id="CAJNOR010002221">
    <property type="protein sequence ID" value="CAF1264609.1"/>
    <property type="molecule type" value="Genomic_DNA"/>
</dbReference>
<dbReference type="AlphaFoldDB" id="A0A815Q7E8"/>
<evidence type="ECO:0000259" key="7">
    <source>
        <dbReference type="PROSITE" id="PS50240"/>
    </source>
</evidence>
<sequence length="696" mass="75765">MKRGVAVRRAGVRWTNGIIPYQFLPGYTSDQQAFIVNTMRMMESALAINNAKCVQFQPRVSTDTYYISITNGTGCSSMVGMPDTIPFNHTVTLQTDGCFVSGIVMHELIHTLGFKHEQSRPDRDLYVRVNIANIDPSMLFNFDKYNNSEVDTQNTPYDYESVVHYEIYALSINGLPTIEPLQPNVKIGQRYKLSDIDIQEMRQFYNCSANGATLPPTTTAATTTSTYYYDVIKVIVPSAGQYVIYGSSSRIDTYGYIYHDPFNQASTSTNFISANDDGAFNSQFNFTVTFPSYYVVHLVVTTFYPGVLGNYSVIANGPAAVTFVLLTDGTTTTTTTTAKPTTTTTTTTTVPTTTAVVNIGPPPINLFYSSDLTQPVCPSGYSWTMWFNEGKPANASAGNLEDMTVILARNPTTLCRLPYSCQAQSINSPTTQPSGQWLLSRPDSTLFLISYKSLAPLSVDFRVRYCCSNSSFSPPTVPAVIPLPLDSSTCGKQAITPRAKAISRIYGGTDAIANSWPRVNYAITSAQCIGTTNPSDGTLIAGMHDRTSAAEGNTQQWRTAKSFTIHPQYDAASYANDIALIRVNQSFVLNQYVQAACLLGGEPQPDDDAVVVGWGSQILGGTINNTLQQAYTKIVLGSSTCSGDLGGPVLAKYQGQYVVAGITSFVRDCKTTGTGTYPNVFTRVAAYKAWIKSITG</sequence>
<dbReference type="Gene3D" id="3.40.390.10">
    <property type="entry name" value="Collagenase (Catalytic Domain)"/>
    <property type="match status" value="1"/>
</dbReference>
<accession>A0A815Q7E8</accession>
<organism evidence="10 12">
    <name type="scientific">Adineta ricciae</name>
    <name type="common">Rotifer</name>
    <dbReference type="NCBI Taxonomy" id="249248"/>
    <lineage>
        <taxon>Eukaryota</taxon>
        <taxon>Metazoa</taxon>
        <taxon>Spiralia</taxon>
        <taxon>Gnathifera</taxon>
        <taxon>Rotifera</taxon>
        <taxon>Eurotatoria</taxon>
        <taxon>Bdelloidea</taxon>
        <taxon>Adinetida</taxon>
        <taxon>Adinetidae</taxon>
        <taxon>Adineta</taxon>
    </lineage>
</organism>
<dbReference type="SUPFAM" id="SSF55486">
    <property type="entry name" value="Metalloproteases ('zincins'), catalytic domain"/>
    <property type="match status" value="1"/>
</dbReference>
<evidence type="ECO:0000256" key="4">
    <source>
        <dbReference type="ARBA" id="ARBA00022833"/>
    </source>
</evidence>
<keyword evidence="4 6" id="KW-0862">Zinc</keyword>
<dbReference type="SUPFAM" id="SSF50494">
    <property type="entry name" value="Trypsin-like serine proteases"/>
    <property type="match status" value="1"/>
</dbReference>
<dbReference type="PRINTS" id="PR00480">
    <property type="entry name" value="ASTACIN"/>
</dbReference>
<dbReference type="GO" id="GO:0004222">
    <property type="term" value="F:metalloendopeptidase activity"/>
    <property type="evidence" value="ECO:0007669"/>
    <property type="project" value="UniProtKB-UniRule"/>
</dbReference>
<dbReference type="InterPro" id="IPR043504">
    <property type="entry name" value="Peptidase_S1_PA_chymotrypsin"/>
</dbReference>
<dbReference type="EMBL" id="CAJNOJ010000470">
    <property type="protein sequence ID" value="CAF1459387.1"/>
    <property type="molecule type" value="Genomic_DNA"/>
</dbReference>
<protein>
    <recommendedName>
        <fullName evidence="13">Metalloendopeptidase</fullName>
    </recommendedName>
</protein>
<dbReference type="PROSITE" id="PS51864">
    <property type="entry name" value="ASTACIN"/>
    <property type="match status" value="1"/>
</dbReference>
<keyword evidence="1 6" id="KW-0645">Protease</keyword>
<dbReference type="InterPro" id="IPR024079">
    <property type="entry name" value="MetalloPept_cat_dom_sf"/>
</dbReference>
<feature type="binding site" evidence="6">
    <location>
        <position position="106"/>
    </location>
    <ligand>
        <name>Zn(2+)</name>
        <dbReference type="ChEBI" id="CHEBI:29105"/>
        <note>catalytic</note>
    </ligand>
</feature>
<dbReference type="GO" id="GO:0008270">
    <property type="term" value="F:zinc ion binding"/>
    <property type="evidence" value="ECO:0007669"/>
    <property type="project" value="UniProtKB-UniRule"/>
</dbReference>
<dbReference type="CDD" id="cd04280">
    <property type="entry name" value="ZnMc_astacin_like"/>
    <property type="match status" value="1"/>
</dbReference>
<evidence type="ECO:0000313" key="12">
    <source>
        <dbReference type="Proteomes" id="UP000663852"/>
    </source>
</evidence>
<feature type="binding site" evidence="6">
    <location>
        <position position="116"/>
    </location>
    <ligand>
        <name>Zn(2+)</name>
        <dbReference type="ChEBI" id="CHEBI:29105"/>
        <note>catalytic</note>
    </ligand>
</feature>
<dbReference type="CDD" id="cd00190">
    <property type="entry name" value="Tryp_SPc"/>
    <property type="match status" value="1"/>
</dbReference>
<comment type="caution">
    <text evidence="6">Lacks conserved residue(s) required for the propagation of feature annotation.</text>
</comment>
<dbReference type="PANTHER" id="PTHR10127">
    <property type="entry name" value="DISCOIDIN, CUB, EGF, LAMININ , AND ZINC METALLOPROTEASE DOMAIN CONTAINING"/>
    <property type="match status" value="1"/>
</dbReference>
<dbReference type="Pfam" id="PF01400">
    <property type="entry name" value="Astacin"/>
    <property type="match status" value="1"/>
</dbReference>
<evidence type="ECO:0000256" key="3">
    <source>
        <dbReference type="ARBA" id="ARBA00022801"/>
    </source>
</evidence>
<dbReference type="Proteomes" id="UP000663852">
    <property type="component" value="Unassembled WGS sequence"/>
</dbReference>
<dbReference type="Pfam" id="PF00089">
    <property type="entry name" value="Trypsin"/>
    <property type="match status" value="2"/>
</dbReference>
<evidence type="ECO:0000256" key="6">
    <source>
        <dbReference type="PROSITE-ProRule" id="PRU01211"/>
    </source>
</evidence>
<feature type="domain" description="Peptidase S1" evidence="7">
    <location>
        <begin position="507"/>
        <end position="696"/>
    </location>
</feature>
<keyword evidence="11" id="KW-1185">Reference proteome</keyword>
<dbReference type="Gene3D" id="2.40.10.10">
    <property type="entry name" value="Trypsin-like serine proteases"/>
    <property type="match status" value="1"/>
</dbReference>
<keyword evidence="3 6" id="KW-0378">Hydrolase</keyword>
<evidence type="ECO:0000256" key="1">
    <source>
        <dbReference type="ARBA" id="ARBA00022670"/>
    </source>
</evidence>
<feature type="binding site" evidence="6">
    <location>
        <position position="110"/>
    </location>
    <ligand>
        <name>Zn(2+)</name>
        <dbReference type="ChEBI" id="CHEBI:29105"/>
        <note>catalytic</note>
    </ligand>
</feature>
<evidence type="ECO:0000313" key="9">
    <source>
        <dbReference type="EMBL" id="CAF1264609.1"/>
    </source>
</evidence>
<feature type="active site" evidence="6">
    <location>
        <position position="107"/>
    </location>
</feature>
<dbReference type="OrthoDB" id="6380398at2759"/>
<gene>
    <name evidence="10" type="ORF">EDS130_LOCUS40047</name>
    <name evidence="9" type="ORF">XAT740_LOCUS26964</name>
</gene>
<dbReference type="PANTHER" id="PTHR10127:SF780">
    <property type="entry name" value="METALLOENDOPEPTIDASE"/>
    <property type="match status" value="1"/>
</dbReference>
<evidence type="ECO:0000259" key="8">
    <source>
        <dbReference type="PROSITE" id="PS51864"/>
    </source>
</evidence>
<dbReference type="InterPro" id="IPR009003">
    <property type="entry name" value="Peptidase_S1_PA"/>
</dbReference>
<evidence type="ECO:0000256" key="2">
    <source>
        <dbReference type="ARBA" id="ARBA00022723"/>
    </source>
</evidence>
<name>A0A815Q7E8_ADIRI</name>
<evidence type="ECO:0008006" key="13">
    <source>
        <dbReference type="Google" id="ProtNLM"/>
    </source>
</evidence>
<feature type="domain" description="Peptidase M12A" evidence="8">
    <location>
        <begin position="5"/>
        <end position="208"/>
    </location>
</feature>
<dbReference type="GO" id="GO:0006508">
    <property type="term" value="P:proteolysis"/>
    <property type="evidence" value="ECO:0007669"/>
    <property type="project" value="UniProtKB-KW"/>
</dbReference>
<reference evidence="10" key="1">
    <citation type="submission" date="2021-02" db="EMBL/GenBank/DDBJ databases">
        <authorList>
            <person name="Nowell W R."/>
        </authorList>
    </citation>
    <scope>NUCLEOTIDE SEQUENCE</scope>
</reference>
<comment type="cofactor">
    <cofactor evidence="6">
        <name>Zn(2+)</name>
        <dbReference type="ChEBI" id="CHEBI:29105"/>
    </cofactor>
    <text evidence="6">Binds 1 zinc ion per subunit.</text>
</comment>
<dbReference type="InterPro" id="IPR001254">
    <property type="entry name" value="Trypsin_dom"/>
</dbReference>
<keyword evidence="5 6" id="KW-0482">Metalloprotease</keyword>
<dbReference type="InterPro" id="IPR006026">
    <property type="entry name" value="Peptidase_Metallo"/>
</dbReference>
<dbReference type="Proteomes" id="UP000663828">
    <property type="component" value="Unassembled WGS sequence"/>
</dbReference>
<comment type="caution">
    <text evidence="10">The sequence shown here is derived from an EMBL/GenBank/DDBJ whole genome shotgun (WGS) entry which is preliminary data.</text>
</comment>
<keyword evidence="2 6" id="KW-0479">Metal-binding</keyword>
<dbReference type="InterPro" id="IPR001506">
    <property type="entry name" value="Peptidase_M12A"/>
</dbReference>